<dbReference type="Proteomes" id="UP000266841">
    <property type="component" value="Unassembled WGS sequence"/>
</dbReference>
<reference evidence="2 3" key="1">
    <citation type="journal article" date="2012" name="Genome Biol.">
        <title>Genome and low-iron response of an oceanic diatom adapted to chronic iron limitation.</title>
        <authorList>
            <person name="Lommer M."/>
            <person name="Specht M."/>
            <person name="Roy A.S."/>
            <person name="Kraemer L."/>
            <person name="Andreson R."/>
            <person name="Gutowska M.A."/>
            <person name="Wolf J."/>
            <person name="Bergner S.V."/>
            <person name="Schilhabel M.B."/>
            <person name="Klostermeier U.C."/>
            <person name="Beiko R.G."/>
            <person name="Rosenstiel P."/>
            <person name="Hippler M."/>
            <person name="Laroche J."/>
        </authorList>
    </citation>
    <scope>NUCLEOTIDE SEQUENCE [LARGE SCALE GENOMIC DNA]</scope>
    <source>
        <strain evidence="2 3">CCMP1005</strain>
    </source>
</reference>
<feature type="region of interest" description="Disordered" evidence="1">
    <location>
        <begin position="158"/>
        <end position="197"/>
    </location>
</feature>
<evidence type="ECO:0000313" key="3">
    <source>
        <dbReference type="Proteomes" id="UP000266841"/>
    </source>
</evidence>
<dbReference type="EMBL" id="AGNL01021455">
    <property type="protein sequence ID" value="EJK60148.1"/>
    <property type="molecule type" value="Genomic_DNA"/>
</dbReference>
<organism evidence="2 3">
    <name type="scientific">Thalassiosira oceanica</name>
    <name type="common">Marine diatom</name>
    <dbReference type="NCBI Taxonomy" id="159749"/>
    <lineage>
        <taxon>Eukaryota</taxon>
        <taxon>Sar</taxon>
        <taxon>Stramenopiles</taxon>
        <taxon>Ochrophyta</taxon>
        <taxon>Bacillariophyta</taxon>
        <taxon>Coscinodiscophyceae</taxon>
        <taxon>Thalassiosirophycidae</taxon>
        <taxon>Thalassiosirales</taxon>
        <taxon>Thalassiosiraceae</taxon>
        <taxon>Thalassiosira</taxon>
    </lineage>
</organism>
<feature type="non-terminal residue" evidence="2">
    <location>
        <position position="1"/>
    </location>
</feature>
<accession>K0S280</accession>
<proteinExistence type="predicted"/>
<evidence type="ECO:0000256" key="1">
    <source>
        <dbReference type="SAM" id="MobiDB-lite"/>
    </source>
</evidence>
<evidence type="ECO:0000313" key="2">
    <source>
        <dbReference type="EMBL" id="EJK60148.1"/>
    </source>
</evidence>
<protein>
    <submittedName>
        <fullName evidence="2">Uncharacterized protein</fullName>
    </submittedName>
</protein>
<comment type="caution">
    <text evidence="2">The sequence shown here is derived from an EMBL/GenBank/DDBJ whole genome shotgun (WGS) entry which is preliminary data.</text>
</comment>
<gene>
    <name evidence="2" type="ORF">THAOC_19549</name>
</gene>
<sequence length="197" mass="21085">PLFEARSPARAACLVYRRGRGQGACPGCHYGDRSCLTRHTSPFKLAARTSSRTRTLLERLARVRVEAAADDNDPTAPAFSCGPLSAKIERSGKRQPWTLDPQPMTMAFGFTTAAMKIAELPEGQLQATDSSRGLVQKAVGNMKSKLMDAFIPAAASSDLQIRTRTGSQPTEVPSRCRRGAAEEPNTDIGPEGGVDGP</sequence>
<dbReference type="AlphaFoldDB" id="K0S280"/>
<feature type="compositionally biased region" description="Polar residues" evidence="1">
    <location>
        <begin position="158"/>
        <end position="171"/>
    </location>
</feature>
<keyword evidence="3" id="KW-1185">Reference proteome</keyword>
<name>K0S280_THAOC</name>